<proteinExistence type="inferred from homology"/>
<accession>A0AA35Z0V1</accession>
<dbReference type="GO" id="GO:0051087">
    <property type="term" value="F:protein-folding chaperone binding"/>
    <property type="evidence" value="ECO:0007669"/>
    <property type="project" value="TreeGrafter"/>
</dbReference>
<dbReference type="PANTHER" id="PTHR22932:SF22">
    <property type="entry name" value="CO-CHAPERONE PROTEIN P23"/>
    <property type="match status" value="1"/>
</dbReference>
<dbReference type="PROSITE" id="PS51203">
    <property type="entry name" value="CS"/>
    <property type="match status" value="1"/>
</dbReference>
<evidence type="ECO:0000256" key="1">
    <source>
        <dbReference type="ARBA" id="ARBA00025733"/>
    </source>
</evidence>
<keyword evidence="2" id="KW-0963">Cytoplasm</keyword>
<keyword evidence="2" id="KW-0143">Chaperone</keyword>
<dbReference type="InterPro" id="IPR007052">
    <property type="entry name" value="CS_dom"/>
</dbReference>
<protein>
    <recommendedName>
        <fullName evidence="2">Co-chaperone protein p23</fullName>
    </recommendedName>
</protein>
<dbReference type="EMBL" id="OX465081">
    <property type="protein sequence ID" value="CAI9283865.1"/>
    <property type="molecule type" value="Genomic_DNA"/>
</dbReference>
<organism evidence="4 5">
    <name type="scientific">Lactuca saligna</name>
    <name type="common">Willowleaf lettuce</name>
    <dbReference type="NCBI Taxonomy" id="75948"/>
    <lineage>
        <taxon>Eukaryota</taxon>
        <taxon>Viridiplantae</taxon>
        <taxon>Streptophyta</taxon>
        <taxon>Embryophyta</taxon>
        <taxon>Tracheophyta</taxon>
        <taxon>Spermatophyta</taxon>
        <taxon>Magnoliopsida</taxon>
        <taxon>eudicotyledons</taxon>
        <taxon>Gunneridae</taxon>
        <taxon>Pentapetalae</taxon>
        <taxon>asterids</taxon>
        <taxon>campanulids</taxon>
        <taxon>Asterales</taxon>
        <taxon>Asteraceae</taxon>
        <taxon>Cichorioideae</taxon>
        <taxon>Cichorieae</taxon>
        <taxon>Lactucinae</taxon>
        <taxon>Lactuca</taxon>
    </lineage>
</organism>
<dbReference type="PANTHER" id="PTHR22932">
    <property type="entry name" value="TELOMERASE-BINDING PROTEIN P23 HSP90 CO-CHAPERONE"/>
    <property type="match status" value="1"/>
</dbReference>
<dbReference type="GO" id="GO:0051131">
    <property type="term" value="P:chaperone-mediated protein complex assembly"/>
    <property type="evidence" value="ECO:0007669"/>
    <property type="project" value="TreeGrafter"/>
</dbReference>
<evidence type="ECO:0000259" key="3">
    <source>
        <dbReference type="PROSITE" id="PS51203"/>
    </source>
</evidence>
<dbReference type="InterPro" id="IPR008978">
    <property type="entry name" value="HSP20-like_chaperone"/>
</dbReference>
<dbReference type="GO" id="GO:0005634">
    <property type="term" value="C:nucleus"/>
    <property type="evidence" value="ECO:0007669"/>
    <property type="project" value="UniProtKB-SubCell"/>
</dbReference>
<dbReference type="GO" id="GO:0051879">
    <property type="term" value="F:Hsp90 protein binding"/>
    <property type="evidence" value="ECO:0007669"/>
    <property type="project" value="UniProtKB-UniRule"/>
</dbReference>
<name>A0AA35Z0V1_LACSI</name>
<reference evidence="4" key="1">
    <citation type="submission" date="2023-04" db="EMBL/GenBank/DDBJ databases">
        <authorList>
            <person name="Vijverberg K."/>
            <person name="Xiong W."/>
            <person name="Schranz E."/>
        </authorList>
    </citation>
    <scope>NUCLEOTIDE SEQUENCE</scope>
</reference>
<dbReference type="SUPFAM" id="SSF49764">
    <property type="entry name" value="HSP20-like chaperones"/>
    <property type="match status" value="1"/>
</dbReference>
<dbReference type="InterPro" id="IPR045250">
    <property type="entry name" value="p23-like"/>
</dbReference>
<evidence type="ECO:0000256" key="2">
    <source>
        <dbReference type="RuleBase" id="RU369032"/>
    </source>
</evidence>
<sequence length="169" mass="19194">MRESRHLSILSSHSVGSPFRRFLRSLAHSLTLSFTEAKFPVVNMMGTRIGFSVLQCRHPEIKWAQREDKFYITVLLADTKDEKVNLAPEGVFTLSASAGQHEYDLKLELFDKVNVEAWRVPKVLRPLYDLQLFSLKKTTMMALLQLRQIALEASKTSLISTSSDSCDCS</sequence>
<dbReference type="GO" id="GO:0006457">
    <property type="term" value="P:protein folding"/>
    <property type="evidence" value="ECO:0007669"/>
    <property type="project" value="TreeGrafter"/>
</dbReference>
<dbReference type="Gene3D" id="2.60.40.790">
    <property type="match status" value="1"/>
</dbReference>
<keyword evidence="2" id="KW-0539">Nucleus</keyword>
<keyword evidence="5" id="KW-1185">Reference proteome</keyword>
<dbReference type="GO" id="GO:0005829">
    <property type="term" value="C:cytosol"/>
    <property type="evidence" value="ECO:0007669"/>
    <property type="project" value="TreeGrafter"/>
</dbReference>
<evidence type="ECO:0000313" key="4">
    <source>
        <dbReference type="EMBL" id="CAI9283865.1"/>
    </source>
</evidence>
<comment type="similarity">
    <text evidence="1 2">Belongs to the p23/wos2 family.</text>
</comment>
<comment type="subunit">
    <text evidence="2">Interacts with HSP90 in an ATP-dependent manner.</text>
</comment>
<gene>
    <name evidence="4" type="ORF">LSALG_LOCUS23435</name>
</gene>
<feature type="domain" description="CS" evidence="3">
    <location>
        <begin position="56"/>
        <end position="147"/>
    </location>
</feature>
<dbReference type="AlphaFoldDB" id="A0AA35Z0V1"/>
<dbReference type="Proteomes" id="UP001177003">
    <property type="component" value="Chromosome 5"/>
</dbReference>
<evidence type="ECO:0000313" key="5">
    <source>
        <dbReference type="Proteomes" id="UP001177003"/>
    </source>
</evidence>
<comment type="subcellular location">
    <subcellularLocation>
        <location evidence="2">Cytoplasm</location>
    </subcellularLocation>
    <subcellularLocation>
        <location evidence="2">Nucleus</location>
    </subcellularLocation>
</comment>
<comment type="function">
    <text evidence="2">Acts as a co-chaperone for HSP90.</text>
</comment>
<dbReference type="GO" id="GO:0006950">
    <property type="term" value="P:response to stress"/>
    <property type="evidence" value="ECO:0007669"/>
    <property type="project" value="UniProtKB-ARBA"/>
</dbReference>
<dbReference type="Pfam" id="PF04969">
    <property type="entry name" value="CS"/>
    <property type="match status" value="1"/>
</dbReference>